<evidence type="ECO:0000256" key="6">
    <source>
        <dbReference type="ARBA" id="ARBA00023136"/>
    </source>
</evidence>
<keyword evidence="6 7" id="KW-0472">Membrane</keyword>
<reference evidence="10" key="1">
    <citation type="submission" date="2019-03" db="EMBL/GenBank/DDBJ databases">
        <title>Flavobacterium sp.</title>
        <authorList>
            <person name="Kim H."/>
        </authorList>
    </citation>
    <scope>NUCLEOTIDE SEQUENCE [LARGE SCALE GENOMIC DNA]</scope>
    <source>
        <strain evidence="10">GS13</strain>
    </source>
</reference>
<dbReference type="InterPro" id="IPR017475">
    <property type="entry name" value="EPS_sugar_tfrase"/>
</dbReference>
<dbReference type="GO" id="GO:0016020">
    <property type="term" value="C:membrane"/>
    <property type="evidence" value="ECO:0007669"/>
    <property type="project" value="UniProtKB-SubCell"/>
</dbReference>
<comment type="subcellular location">
    <subcellularLocation>
        <location evidence="1">Membrane</location>
        <topology evidence="1">Multi-pass membrane protein</topology>
    </subcellularLocation>
</comment>
<gene>
    <name evidence="9" type="ORF">E1750_13680</name>
</gene>
<dbReference type="InterPro" id="IPR017473">
    <property type="entry name" value="Undecaprenyl-P_gluc_Ptfrase"/>
</dbReference>
<dbReference type="KEGG" id="fnk:E1750_13680"/>
<evidence type="ECO:0000256" key="5">
    <source>
        <dbReference type="ARBA" id="ARBA00022989"/>
    </source>
</evidence>
<organism evidence="9 10">
    <name type="scientific">Flavobacterium nackdongense</name>
    <dbReference type="NCBI Taxonomy" id="2547394"/>
    <lineage>
        <taxon>Bacteria</taxon>
        <taxon>Pseudomonadati</taxon>
        <taxon>Bacteroidota</taxon>
        <taxon>Flavobacteriia</taxon>
        <taxon>Flavobacteriales</taxon>
        <taxon>Flavobacteriaceae</taxon>
        <taxon>Flavobacterium</taxon>
    </lineage>
</organism>
<dbReference type="Pfam" id="PF02397">
    <property type="entry name" value="Bac_transf"/>
    <property type="match status" value="1"/>
</dbReference>
<dbReference type="GO" id="GO:0089702">
    <property type="term" value="F:undecaprenyl-phosphate glucose phosphotransferase activity"/>
    <property type="evidence" value="ECO:0007669"/>
    <property type="project" value="UniProtKB-EC"/>
</dbReference>
<evidence type="ECO:0000259" key="8">
    <source>
        <dbReference type="Pfam" id="PF02397"/>
    </source>
</evidence>
<keyword evidence="10" id="KW-1185">Reference proteome</keyword>
<dbReference type="RefSeq" id="WP_133277323.1">
    <property type="nucleotide sequence ID" value="NZ_CP037933.1"/>
</dbReference>
<dbReference type="InterPro" id="IPR003362">
    <property type="entry name" value="Bact_transf"/>
</dbReference>
<dbReference type="Pfam" id="PF13727">
    <property type="entry name" value="CoA_binding_3"/>
    <property type="match status" value="1"/>
</dbReference>
<feature type="domain" description="Bacterial sugar transferase" evidence="8">
    <location>
        <begin position="286"/>
        <end position="470"/>
    </location>
</feature>
<name>A0A4P6YG65_9FLAO</name>
<proteinExistence type="inferred from homology"/>
<dbReference type="NCBIfam" id="TIGR03025">
    <property type="entry name" value="EPS_sugtrans"/>
    <property type="match status" value="1"/>
</dbReference>
<keyword evidence="3 9" id="KW-0808">Transferase</keyword>
<dbReference type="PANTHER" id="PTHR30576">
    <property type="entry name" value="COLANIC BIOSYNTHESIS UDP-GLUCOSE LIPID CARRIER TRANSFERASE"/>
    <property type="match status" value="1"/>
</dbReference>
<evidence type="ECO:0000313" key="9">
    <source>
        <dbReference type="EMBL" id="QBN19807.1"/>
    </source>
</evidence>
<dbReference type="OrthoDB" id="9808602at2"/>
<protein>
    <submittedName>
        <fullName evidence="9">Undecaprenyl-phosphate glucose phosphotransferase</fullName>
        <ecNumber evidence="9">2.7.8.31</ecNumber>
    </submittedName>
</protein>
<dbReference type="AlphaFoldDB" id="A0A4P6YG65"/>
<feature type="transmembrane region" description="Helical" evidence="7">
    <location>
        <begin position="90"/>
        <end position="108"/>
    </location>
</feature>
<accession>A0A4P6YG65</accession>
<dbReference type="Proteomes" id="UP000291124">
    <property type="component" value="Chromosome"/>
</dbReference>
<evidence type="ECO:0000256" key="2">
    <source>
        <dbReference type="ARBA" id="ARBA00006464"/>
    </source>
</evidence>
<evidence type="ECO:0000256" key="3">
    <source>
        <dbReference type="ARBA" id="ARBA00022679"/>
    </source>
</evidence>
<dbReference type="NCBIfam" id="TIGR03023">
    <property type="entry name" value="WcaJ_sugtrans"/>
    <property type="match status" value="1"/>
</dbReference>
<keyword evidence="5 7" id="KW-1133">Transmembrane helix</keyword>
<feature type="transmembrane region" description="Helical" evidence="7">
    <location>
        <begin position="20"/>
        <end position="39"/>
    </location>
</feature>
<dbReference type="Gene3D" id="3.40.50.720">
    <property type="entry name" value="NAD(P)-binding Rossmann-like Domain"/>
    <property type="match status" value="1"/>
</dbReference>
<dbReference type="EMBL" id="CP037933">
    <property type="protein sequence ID" value="QBN19807.1"/>
    <property type="molecule type" value="Genomic_DNA"/>
</dbReference>
<sequence length="477" mass="55903">MSIFELLVTYRFSRYYKIGFLVWDIILLNTAILCSYFFLNGYFPLSFSSEDREISLLSNVFWVMLLLYKDSYRLVRTERIESILYRTTRILLFHIAIIATVILVLDIFEVSGLRLVYFYASFFVLLVCFRIFFMKLLKFVRAKGYNFRRVIIVGANAMGERMNRILTKDLTYGYKVLGFFDDESDGTMLKAPLLGNLDAISGYLENREQHQKIDEMYVSLHIDKIEIINKLTMLCDRHLVRIRYVPDFQQYTKTNRVQVAFYGNGNIPVLMRRKEPLEVTANRIIKKIFDFCFSLFVIVFIFSWLFPIIILCIKLNSKGPVFFVQMRSGRDNRSFPCYKFRTMYVNTEANVAQASKNDARITKVGAFLRRTSLDELPQFLNVLVGNMSVVGPRPHMLSHTEQYSNLIDNFLVRHFAKPGITGWAQVNGYRGETKALADMEGRVEHDIWYIENWSFLLDLRIIVKTVLNVFRGEKNAF</sequence>
<feature type="transmembrane region" description="Helical" evidence="7">
    <location>
        <begin position="291"/>
        <end position="311"/>
    </location>
</feature>
<dbReference type="EC" id="2.7.8.31" evidence="9"/>
<evidence type="ECO:0000256" key="4">
    <source>
        <dbReference type="ARBA" id="ARBA00022692"/>
    </source>
</evidence>
<evidence type="ECO:0000256" key="7">
    <source>
        <dbReference type="SAM" id="Phobius"/>
    </source>
</evidence>
<evidence type="ECO:0000256" key="1">
    <source>
        <dbReference type="ARBA" id="ARBA00004141"/>
    </source>
</evidence>
<feature type="transmembrane region" description="Helical" evidence="7">
    <location>
        <begin position="54"/>
        <end position="69"/>
    </location>
</feature>
<keyword evidence="4 7" id="KW-0812">Transmembrane</keyword>
<dbReference type="PANTHER" id="PTHR30576:SF0">
    <property type="entry name" value="UNDECAPRENYL-PHOSPHATE N-ACETYLGALACTOSAMINYL 1-PHOSPHATE TRANSFERASE-RELATED"/>
    <property type="match status" value="1"/>
</dbReference>
<evidence type="ECO:0000313" key="10">
    <source>
        <dbReference type="Proteomes" id="UP000291124"/>
    </source>
</evidence>
<feature type="transmembrane region" description="Helical" evidence="7">
    <location>
        <begin position="114"/>
        <end position="133"/>
    </location>
</feature>
<comment type="similarity">
    <text evidence="2">Belongs to the bacterial sugar transferase family.</text>
</comment>